<organism evidence="1">
    <name type="scientific">Arion vulgaris</name>
    <dbReference type="NCBI Taxonomy" id="1028688"/>
    <lineage>
        <taxon>Eukaryota</taxon>
        <taxon>Metazoa</taxon>
        <taxon>Spiralia</taxon>
        <taxon>Lophotrochozoa</taxon>
        <taxon>Mollusca</taxon>
        <taxon>Gastropoda</taxon>
        <taxon>Heterobranchia</taxon>
        <taxon>Euthyneura</taxon>
        <taxon>Panpulmonata</taxon>
        <taxon>Eupulmonata</taxon>
        <taxon>Stylommatophora</taxon>
        <taxon>Helicina</taxon>
        <taxon>Arionoidea</taxon>
        <taxon>Arionidae</taxon>
        <taxon>Arion</taxon>
    </lineage>
</organism>
<dbReference type="EMBL" id="HACG01019658">
    <property type="protein sequence ID" value="CEK66523.1"/>
    <property type="molecule type" value="Transcribed_RNA"/>
</dbReference>
<proteinExistence type="predicted"/>
<accession>A0A0B6ZDB2</accession>
<protein>
    <submittedName>
        <fullName evidence="1">Uncharacterized protein</fullName>
    </submittedName>
</protein>
<reference evidence="1" key="1">
    <citation type="submission" date="2014-12" db="EMBL/GenBank/DDBJ databases">
        <title>Insight into the proteome of Arion vulgaris.</title>
        <authorList>
            <person name="Aradska J."/>
            <person name="Bulat T."/>
            <person name="Smidak R."/>
            <person name="Sarate P."/>
            <person name="Gangsoo J."/>
            <person name="Sialana F."/>
            <person name="Bilban M."/>
            <person name="Lubec G."/>
        </authorList>
    </citation>
    <scope>NUCLEOTIDE SEQUENCE</scope>
    <source>
        <tissue evidence="1">Skin</tissue>
    </source>
</reference>
<feature type="non-terminal residue" evidence="1">
    <location>
        <position position="88"/>
    </location>
</feature>
<evidence type="ECO:0000313" key="1">
    <source>
        <dbReference type="EMBL" id="CEK66523.1"/>
    </source>
</evidence>
<dbReference type="AlphaFoldDB" id="A0A0B6ZDB2"/>
<sequence>MTSTYTATCHSRSFEVSTESKKTVAPVNRVSDSHKGAAVMASTSILILEVVARMLHSATILVNSLVRKAQLKFPPKNIIQKLETFQNK</sequence>
<gene>
    <name evidence="1" type="primary">ORF59185</name>
</gene>
<name>A0A0B6ZDB2_9EUPU</name>